<dbReference type="GeneID" id="25740402"/>
<dbReference type="InterPro" id="IPR040364">
    <property type="entry name" value="TTC21A/TTC21B"/>
</dbReference>
<evidence type="ECO:0000256" key="1">
    <source>
        <dbReference type="ARBA" id="ARBA00010935"/>
    </source>
</evidence>
<dbReference type="Proteomes" id="UP000054498">
    <property type="component" value="Unassembled WGS sequence"/>
</dbReference>
<protein>
    <submittedName>
        <fullName evidence="9">Tetratricopeptide repeat protein 21B</fullName>
    </submittedName>
</protein>
<feature type="domain" description="Tetratricopeptide repeat protein 21A/21B second ARM" evidence="6">
    <location>
        <begin position="480"/>
        <end position="609"/>
    </location>
</feature>
<proteinExistence type="inferred from homology"/>
<feature type="repeat" description="TPR" evidence="4">
    <location>
        <begin position="898"/>
        <end position="931"/>
    </location>
</feature>
<feature type="region of interest" description="Disordered" evidence="5">
    <location>
        <begin position="431"/>
        <end position="459"/>
    </location>
</feature>
<dbReference type="EMBL" id="KK101558">
    <property type="protein sequence ID" value="KIZ00435.1"/>
    <property type="molecule type" value="Genomic_DNA"/>
</dbReference>
<keyword evidence="10" id="KW-1185">Reference proteome</keyword>
<evidence type="ECO:0000259" key="6">
    <source>
        <dbReference type="Pfam" id="PF25060"/>
    </source>
</evidence>
<dbReference type="AlphaFoldDB" id="A0A0D2MAY3"/>
<accession>A0A0D2MAY3</accession>
<sequence>MDQRVAAFVHYYAREGQVNHVQTVCNEVLKRRASPVLQLWRAYGLLEGGATAEAMRELSELQLDPVAGAAATAALLHAHEASKHPDHATAEALRAQLDTEEQTVEGEAALQLAALLSHTHSFERARGILERCLLDSQLQQTQAAPGPLLRQRALLGWVVLGQQLAEAVADRDSAEVAAAGGMFEAVLAGDPGDLEALLGKARVLEAQAQLQAAADQAGELAVRYPWFVPGLIERCRLLLAAGDWEGASGAAGALLAADGSNVLGLAVTALHALVREGNARAAARHLEDLAAAAAKEEPRNARVAFGLAGTFARLVAPDAGMLATTLGMAQRAAELAPNDADYIAELGHQKLLLEQLPAAAFHFEAAQHLDPLCAPAAVGLAECLVAQGKLEEAEQQLQLLPDVLAAARPGAAGPSNTRDDLGQTVALPTRALVPSPPLSPGAGGGAGTGGAAGGGDGGRREDKVADIAYLRGRLAWAKGARGEAMALLERSVQLQLAEAEEAPLGLEQFAALDAARALGVVRLMLGAQGADPRQSGEAPSPAVGKSIRILETLGRYTGQLPEAQLLYARALYLNGSLEAAARKVADVLRGSPEEAAPHLLAVSIYVRQGRAAEAMSTLESAVAVNFGIREAPLYHIVHAQARFMRLEVLMANERLEEAKKVLESAMAAPGIRSALSMDQRERLSKRGLQPSSHERASVFLLLAEVHQKLWAQRQQREQQQQLHKEAEAVAAGPGQKQGGVVGKKQEASPPVTSAAMQQPRLEFQAGGAKTAAGECPEARKLLSEAVKVFAGTSEEVRVTLADCEMAIARGDVKGVLQRLQSIPASSPHYARARMAQAGVQLKHRRDRAAYIACYLDLVDKSPDYDGYCMLGDAFLAIQEPGKAVRAFESALELSPKDAQLALRIGAALVTAHDYGRAVDYYNRAVRNDPSKVSSQHALAALLIRLRQLPQARAVLDRCMERLHPSDGSAGAGRGTTEALALEAETLLLLARLHAAAHESAEYESCQRRAIDAQRLLLDRLRAECGGGGGGGGGGAGDAAVAAARGRLVELWAALAEHHARARHLEKAREAHQEVLAVSPAHSPSLLALARIALALGDVDGCQAQCVALLRSDPDNEDAASMLAEIMFHQVGLR</sequence>
<keyword evidence="3 4" id="KW-0802">TPR repeat</keyword>
<evidence type="ECO:0000256" key="2">
    <source>
        <dbReference type="ARBA" id="ARBA00022737"/>
    </source>
</evidence>
<feature type="domain" description="Tetratricopeptide repeat protein 21A/21B second ARM" evidence="6">
    <location>
        <begin position="284"/>
        <end position="403"/>
    </location>
</feature>
<feature type="repeat" description="TPR" evidence="4">
    <location>
        <begin position="864"/>
        <end position="897"/>
    </location>
</feature>
<evidence type="ECO:0000259" key="7">
    <source>
        <dbReference type="Pfam" id="PF25062"/>
    </source>
</evidence>
<dbReference type="Gene3D" id="1.25.40.10">
    <property type="entry name" value="Tetratricopeptide repeat domain"/>
    <property type="match status" value="3"/>
</dbReference>
<dbReference type="PANTHER" id="PTHR14699">
    <property type="entry name" value="STI2 PROTEIN-RELATED"/>
    <property type="match status" value="1"/>
</dbReference>
<dbReference type="InterPro" id="IPR056833">
    <property type="entry name" value="ARM_TT21_N"/>
</dbReference>
<dbReference type="InterPro" id="IPR056832">
    <property type="entry name" value="ARM_TT21_2nd"/>
</dbReference>
<evidence type="ECO:0000256" key="5">
    <source>
        <dbReference type="SAM" id="MobiDB-lite"/>
    </source>
</evidence>
<dbReference type="SMART" id="SM00028">
    <property type="entry name" value="TPR"/>
    <property type="match status" value="6"/>
</dbReference>
<gene>
    <name evidence="9" type="ORF">MNEG_7526</name>
</gene>
<comment type="similarity">
    <text evidence="1">Belongs to the TTC21 family.</text>
</comment>
<dbReference type="GO" id="GO:0061512">
    <property type="term" value="P:protein localization to cilium"/>
    <property type="evidence" value="ECO:0007669"/>
    <property type="project" value="TreeGrafter"/>
</dbReference>
<dbReference type="GO" id="GO:0005929">
    <property type="term" value="C:cilium"/>
    <property type="evidence" value="ECO:0007669"/>
    <property type="project" value="GOC"/>
</dbReference>
<dbReference type="PROSITE" id="PS50005">
    <property type="entry name" value="TPR"/>
    <property type="match status" value="2"/>
</dbReference>
<dbReference type="SUPFAM" id="SSF48452">
    <property type="entry name" value="TPR-like"/>
    <property type="match status" value="4"/>
</dbReference>
<name>A0A0D2MAY3_9CHLO</name>
<dbReference type="STRING" id="145388.A0A0D2MAY3"/>
<dbReference type="Pfam" id="PF25062">
    <property type="entry name" value="ARM_TT21_N"/>
    <property type="match status" value="1"/>
</dbReference>
<dbReference type="OrthoDB" id="10259630at2759"/>
<reference evidence="9 10" key="1">
    <citation type="journal article" date="2013" name="BMC Genomics">
        <title>Reconstruction of the lipid metabolism for the microalga Monoraphidium neglectum from its genome sequence reveals characteristics suitable for biofuel production.</title>
        <authorList>
            <person name="Bogen C."/>
            <person name="Al-Dilaimi A."/>
            <person name="Albersmeier A."/>
            <person name="Wichmann J."/>
            <person name="Grundmann M."/>
            <person name="Rupp O."/>
            <person name="Lauersen K.J."/>
            <person name="Blifernez-Klassen O."/>
            <person name="Kalinowski J."/>
            <person name="Goesmann A."/>
            <person name="Mussgnug J.H."/>
            <person name="Kruse O."/>
        </authorList>
    </citation>
    <scope>NUCLEOTIDE SEQUENCE [LARGE SCALE GENOMIC DNA]</scope>
    <source>
        <strain evidence="9 10">SAG 48.87</strain>
    </source>
</reference>
<feature type="region of interest" description="Disordered" evidence="5">
    <location>
        <begin position="716"/>
        <end position="756"/>
    </location>
</feature>
<dbReference type="RefSeq" id="XP_013899454.1">
    <property type="nucleotide sequence ID" value="XM_014044000.1"/>
</dbReference>
<dbReference type="GO" id="GO:0035721">
    <property type="term" value="P:intraciliary retrograde transport"/>
    <property type="evidence" value="ECO:0007669"/>
    <property type="project" value="TreeGrafter"/>
</dbReference>
<dbReference type="Pfam" id="PF25058">
    <property type="entry name" value="ARM_TT21"/>
    <property type="match status" value="2"/>
</dbReference>
<dbReference type="PANTHER" id="PTHR14699:SF0">
    <property type="entry name" value="TETRATRICOPEPTIDE REPEAT PROTEIN 21 HOMOLOG"/>
    <property type="match status" value="1"/>
</dbReference>
<dbReference type="Pfam" id="PF13181">
    <property type="entry name" value="TPR_8"/>
    <property type="match status" value="1"/>
</dbReference>
<dbReference type="Pfam" id="PF25068">
    <property type="entry name" value="ARM_TT21_4th"/>
    <property type="match status" value="1"/>
</dbReference>
<dbReference type="InterPro" id="IPR056836">
    <property type="entry name" value="ARM_TT21_4th"/>
</dbReference>
<feature type="domain" description="Tetratricopeptide repeat protein 21A/21B fourth ARM" evidence="8">
    <location>
        <begin position="900"/>
        <end position="1075"/>
    </location>
</feature>
<evidence type="ECO:0000256" key="4">
    <source>
        <dbReference type="PROSITE-ProRule" id="PRU00339"/>
    </source>
</evidence>
<organism evidence="9 10">
    <name type="scientific">Monoraphidium neglectum</name>
    <dbReference type="NCBI Taxonomy" id="145388"/>
    <lineage>
        <taxon>Eukaryota</taxon>
        <taxon>Viridiplantae</taxon>
        <taxon>Chlorophyta</taxon>
        <taxon>core chlorophytes</taxon>
        <taxon>Chlorophyceae</taxon>
        <taxon>CS clade</taxon>
        <taxon>Sphaeropleales</taxon>
        <taxon>Selenastraceae</taxon>
        <taxon>Monoraphidium</taxon>
    </lineage>
</organism>
<feature type="compositionally biased region" description="Gly residues" evidence="5">
    <location>
        <begin position="441"/>
        <end position="456"/>
    </location>
</feature>
<feature type="domain" description="Tetratricopeptide repeat protein 21A/21B N-terminal ARM repeat" evidence="7">
    <location>
        <begin position="9"/>
        <end position="247"/>
    </location>
</feature>
<evidence type="ECO:0000256" key="3">
    <source>
        <dbReference type="ARBA" id="ARBA00022803"/>
    </source>
</evidence>
<dbReference type="KEGG" id="mng:MNEG_7526"/>
<dbReference type="InterPro" id="IPR011990">
    <property type="entry name" value="TPR-like_helical_dom_sf"/>
</dbReference>
<dbReference type="Pfam" id="PF25060">
    <property type="entry name" value="ARM_TT21_2nd"/>
    <property type="match status" value="2"/>
</dbReference>
<evidence type="ECO:0000259" key="8">
    <source>
        <dbReference type="Pfam" id="PF25068"/>
    </source>
</evidence>
<dbReference type="GO" id="GO:0030991">
    <property type="term" value="C:intraciliary transport particle A"/>
    <property type="evidence" value="ECO:0007669"/>
    <property type="project" value="TreeGrafter"/>
</dbReference>
<keyword evidence="2" id="KW-0677">Repeat</keyword>
<evidence type="ECO:0000313" key="10">
    <source>
        <dbReference type="Proteomes" id="UP000054498"/>
    </source>
</evidence>
<evidence type="ECO:0000313" key="9">
    <source>
        <dbReference type="EMBL" id="KIZ00435.1"/>
    </source>
</evidence>
<dbReference type="InterPro" id="IPR019734">
    <property type="entry name" value="TPR_rpt"/>
</dbReference>